<dbReference type="Proteomes" id="UP000024635">
    <property type="component" value="Unassembled WGS sequence"/>
</dbReference>
<accession>A0A016S8V0</accession>
<evidence type="ECO:0000313" key="2">
    <source>
        <dbReference type="Proteomes" id="UP000024635"/>
    </source>
</evidence>
<name>A0A016S8V0_9BILA</name>
<dbReference type="OrthoDB" id="5862043at2759"/>
<proteinExistence type="predicted"/>
<reference evidence="2" key="1">
    <citation type="journal article" date="2015" name="Nat. Genet.">
        <title>The genome and transcriptome of the zoonotic hookworm Ancylostoma ceylanicum identify infection-specific gene families.</title>
        <authorList>
            <person name="Schwarz E.M."/>
            <person name="Hu Y."/>
            <person name="Antoshechkin I."/>
            <person name="Miller M.M."/>
            <person name="Sternberg P.W."/>
            <person name="Aroian R.V."/>
        </authorList>
    </citation>
    <scope>NUCLEOTIDE SEQUENCE</scope>
    <source>
        <strain evidence="2">HY135</strain>
    </source>
</reference>
<organism evidence="1 2">
    <name type="scientific">Ancylostoma ceylanicum</name>
    <dbReference type="NCBI Taxonomy" id="53326"/>
    <lineage>
        <taxon>Eukaryota</taxon>
        <taxon>Metazoa</taxon>
        <taxon>Ecdysozoa</taxon>
        <taxon>Nematoda</taxon>
        <taxon>Chromadorea</taxon>
        <taxon>Rhabditida</taxon>
        <taxon>Rhabditina</taxon>
        <taxon>Rhabditomorpha</taxon>
        <taxon>Strongyloidea</taxon>
        <taxon>Ancylostomatidae</taxon>
        <taxon>Ancylostomatinae</taxon>
        <taxon>Ancylostoma</taxon>
    </lineage>
</organism>
<sequence>MTIFATDGTLDCTWHLFSDNNCEMMEMPLPAMPRQANMMGNPNRDRSDIRCFDGRYELIEMSDVFNERRLKVLIFLSVDRFKVKRISKREIWPLYLRVHNLCLKEANNCFNSSIAGAFYSRRKPTEKMMETLLSRLECELHDLRDEPIEIVVDEAVWKIEVRLNHGIADMAVCVQV</sequence>
<dbReference type="AlphaFoldDB" id="A0A016S8V0"/>
<gene>
    <name evidence="1" type="primary">Acey_s0269.g818</name>
    <name evidence="1" type="ORF">Y032_0269g818</name>
</gene>
<comment type="caution">
    <text evidence="1">The sequence shown here is derived from an EMBL/GenBank/DDBJ whole genome shotgun (WGS) entry which is preliminary data.</text>
</comment>
<evidence type="ECO:0000313" key="1">
    <source>
        <dbReference type="EMBL" id="EYB87030.1"/>
    </source>
</evidence>
<dbReference type="EMBL" id="JARK01001605">
    <property type="protein sequence ID" value="EYB87030.1"/>
    <property type="molecule type" value="Genomic_DNA"/>
</dbReference>
<protein>
    <submittedName>
        <fullName evidence="1">Uncharacterized protein</fullName>
    </submittedName>
</protein>
<keyword evidence="2" id="KW-1185">Reference proteome</keyword>